<dbReference type="PANTHER" id="PTHR34818:SF1">
    <property type="entry name" value="PROTEIN BLI-3"/>
    <property type="match status" value="1"/>
</dbReference>
<dbReference type="InterPro" id="IPR038725">
    <property type="entry name" value="YdaG_split_barrel_FMN-bd"/>
</dbReference>
<feature type="domain" description="General stress protein FMN-binding split barrel" evidence="1">
    <location>
        <begin position="5"/>
        <end position="151"/>
    </location>
</feature>
<organism evidence="2 3">
    <name type="scientific">Aureliella helgolandensis</name>
    <dbReference type="NCBI Taxonomy" id="2527968"/>
    <lineage>
        <taxon>Bacteria</taxon>
        <taxon>Pseudomonadati</taxon>
        <taxon>Planctomycetota</taxon>
        <taxon>Planctomycetia</taxon>
        <taxon>Pirellulales</taxon>
        <taxon>Pirellulaceae</taxon>
        <taxon>Aureliella</taxon>
    </lineage>
</organism>
<dbReference type="InterPro" id="IPR052917">
    <property type="entry name" value="Stress-Dev_Protein"/>
</dbReference>
<dbReference type="AlphaFoldDB" id="A0A518G266"/>
<dbReference type="KEGG" id="ahel:Q31a_09890"/>
<protein>
    <submittedName>
        <fullName evidence="2">Pyridoxamine 5'-phosphate oxidase</fullName>
    </submittedName>
</protein>
<dbReference type="RefSeq" id="WP_197356202.1">
    <property type="nucleotide sequence ID" value="NZ_CP036298.1"/>
</dbReference>
<gene>
    <name evidence="2" type="ORF">Q31a_09890</name>
</gene>
<evidence type="ECO:0000313" key="3">
    <source>
        <dbReference type="Proteomes" id="UP000318017"/>
    </source>
</evidence>
<accession>A0A518G266</accession>
<name>A0A518G266_9BACT</name>
<dbReference type="Pfam" id="PF16242">
    <property type="entry name" value="Pyrid_ox_like"/>
    <property type="match status" value="1"/>
</dbReference>
<dbReference type="Gene3D" id="2.30.110.10">
    <property type="entry name" value="Electron Transport, Fmn-binding Protein, Chain A"/>
    <property type="match status" value="1"/>
</dbReference>
<evidence type="ECO:0000313" key="2">
    <source>
        <dbReference type="EMBL" id="QDV22703.1"/>
    </source>
</evidence>
<dbReference type="InterPro" id="IPR012349">
    <property type="entry name" value="Split_barrel_FMN-bd"/>
</dbReference>
<keyword evidence="3" id="KW-1185">Reference proteome</keyword>
<reference evidence="2 3" key="1">
    <citation type="submission" date="2019-02" db="EMBL/GenBank/DDBJ databases">
        <title>Deep-cultivation of Planctomycetes and their phenomic and genomic characterization uncovers novel biology.</title>
        <authorList>
            <person name="Wiegand S."/>
            <person name="Jogler M."/>
            <person name="Boedeker C."/>
            <person name="Pinto D."/>
            <person name="Vollmers J."/>
            <person name="Rivas-Marin E."/>
            <person name="Kohn T."/>
            <person name="Peeters S.H."/>
            <person name="Heuer A."/>
            <person name="Rast P."/>
            <person name="Oberbeckmann S."/>
            <person name="Bunk B."/>
            <person name="Jeske O."/>
            <person name="Meyerdierks A."/>
            <person name="Storesund J.E."/>
            <person name="Kallscheuer N."/>
            <person name="Luecker S."/>
            <person name="Lage O.M."/>
            <person name="Pohl T."/>
            <person name="Merkel B.J."/>
            <person name="Hornburger P."/>
            <person name="Mueller R.-W."/>
            <person name="Bruemmer F."/>
            <person name="Labrenz M."/>
            <person name="Spormann A.M."/>
            <person name="Op den Camp H."/>
            <person name="Overmann J."/>
            <person name="Amann R."/>
            <person name="Jetten M.S.M."/>
            <person name="Mascher T."/>
            <person name="Medema M.H."/>
            <person name="Devos D.P."/>
            <person name="Kaster A.-K."/>
            <person name="Ovreas L."/>
            <person name="Rohde M."/>
            <person name="Galperin M.Y."/>
            <person name="Jogler C."/>
        </authorList>
    </citation>
    <scope>NUCLEOTIDE SEQUENCE [LARGE SCALE GENOMIC DNA]</scope>
    <source>
        <strain evidence="2 3">Q31a</strain>
    </source>
</reference>
<sequence>MSAEQRKTFIDACKQFDQAMLVTHAPESNLIARPMFVAGVEDDGDIWFATDSDTQKVDEIANHPEVCVTMSGGGTYLSISGTAEVVEDRTMVEAMWSEPWRVWFPQGPQSTRIALIRVNARFGELWSNSGVNRLKYVFKAVQAYAKGTRPDLDESQHSKVKL</sequence>
<dbReference type="PANTHER" id="PTHR34818">
    <property type="entry name" value="PROTEIN BLI-3"/>
    <property type="match status" value="1"/>
</dbReference>
<dbReference type="SUPFAM" id="SSF50475">
    <property type="entry name" value="FMN-binding split barrel"/>
    <property type="match status" value="1"/>
</dbReference>
<proteinExistence type="predicted"/>
<dbReference type="Proteomes" id="UP000318017">
    <property type="component" value="Chromosome"/>
</dbReference>
<evidence type="ECO:0000259" key="1">
    <source>
        <dbReference type="Pfam" id="PF16242"/>
    </source>
</evidence>
<dbReference type="EMBL" id="CP036298">
    <property type="protein sequence ID" value="QDV22703.1"/>
    <property type="molecule type" value="Genomic_DNA"/>
</dbReference>